<proteinExistence type="predicted"/>
<protein>
    <submittedName>
        <fullName evidence="1">Uncharacterized protein</fullName>
    </submittedName>
</protein>
<dbReference type="Proteomes" id="UP001153331">
    <property type="component" value="Unassembled WGS sequence"/>
</dbReference>
<name>A0ACC2IHM5_9PLEO</name>
<keyword evidence="2" id="KW-1185">Reference proteome</keyword>
<sequence>MTASFAAELMQHLAARHLHPKPGWLQGFLATTRPNTALAALKQTCLFRLLATDITTSLEQTAASILPADVLRGTVQSRLLAGPIVCQVLDIEDIGQSRWSQVEAIEARERGEMTKGREIVRVVEPENEESEAAAPTQSKGPFKLLLQDAKGLQIYALDLRGIDGLNTNMSMGVKLLLRNVEVRRAVVMLEPSNVQILGGKLEALDKAWKEGRKDRLVKAANAGGEHAGADRVWCYMVESDSNVVSDFKSDVDNYVESIAGSYTTTEEQNLHQRGSLAIGETSLDAEYTLDSECAADLVPGTDDAVSCDDTTTRIDDAEQDLGSPIAAYSRPVSSHSSIRDHKTETKRYRNALYGHHTSFSGLKAAARSGCQVCWQVQISRYGNGDESTENASDSERAIAPELKQFRTFAIVNGDSERLFLTIHYHGLERLQEACTFTLHPEKGERVGHPMNRITSNNTASDESLQVVRRWLHECASSHVPCTIEMQASRWYPTRLLDLGDLTLEGLSTVRLVSTKIDSLEGPYTTLSHRWGRADFLKLKHHNLDEFHRTIPITELPRTFHEAMIFSKRLQVRYIWIDSLCIVQDDASDWACEAAQMHIVYSNSYCNISASYAKDSLEGLFQDRDSRALYATKVDMCLSNQYMAKDSREKYVMTNEPLFYECLVNGPLNKRGWVLQERFLAPRVIHFCRDQIFWECRNHIACEQYQAGLSRNFYTKYLGVSVKANSAFLGEDETSWYRLWNQLIRMYSETSLTYSSDRLIAISGIAKKFRSILNDQYVAGMWRRDLNRQLLWEVSGRDHGTRATVYRAPSWSWASVDGPIYCNSDELSVSILEFEILDVHIEHGLGDETGQICGGWLDLRGILRPIYLERNRKFGYRWWFATFKTTQPSDRYDIGSKLDDSSLGTDLVMEQSAAGQHFCLLATLPAGKWYDDADDTERCYIMLLRLVSHETAYYERIGLARIYEETSSNELIQSLDEDAKKSLPCLRYEDGKHTIRVL</sequence>
<evidence type="ECO:0000313" key="2">
    <source>
        <dbReference type="Proteomes" id="UP001153331"/>
    </source>
</evidence>
<reference evidence="1" key="1">
    <citation type="submission" date="2022-11" db="EMBL/GenBank/DDBJ databases">
        <title>Genome Sequence of Boeremia exigua.</title>
        <authorList>
            <person name="Buettner E."/>
        </authorList>
    </citation>
    <scope>NUCLEOTIDE SEQUENCE</scope>
    <source>
        <strain evidence="1">CU02</strain>
    </source>
</reference>
<organism evidence="1 2">
    <name type="scientific">Boeremia exigua</name>
    <dbReference type="NCBI Taxonomy" id="749465"/>
    <lineage>
        <taxon>Eukaryota</taxon>
        <taxon>Fungi</taxon>
        <taxon>Dikarya</taxon>
        <taxon>Ascomycota</taxon>
        <taxon>Pezizomycotina</taxon>
        <taxon>Dothideomycetes</taxon>
        <taxon>Pleosporomycetidae</taxon>
        <taxon>Pleosporales</taxon>
        <taxon>Pleosporineae</taxon>
        <taxon>Didymellaceae</taxon>
        <taxon>Boeremia</taxon>
    </lineage>
</organism>
<accession>A0ACC2IHM5</accession>
<gene>
    <name evidence="1" type="ORF">OPT61_g3556</name>
</gene>
<dbReference type="EMBL" id="JAPHNI010000184">
    <property type="protein sequence ID" value="KAJ8114609.1"/>
    <property type="molecule type" value="Genomic_DNA"/>
</dbReference>
<comment type="caution">
    <text evidence="1">The sequence shown here is derived from an EMBL/GenBank/DDBJ whole genome shotgun (WGS) entry which is preliminary data.</text>
</comment>
<evidence type="ECO:0000313" key="1">
    <source>
        <dbReference type="EMBL" id="KAJ8114609.1"/>
    </source>
</evidence>